<gene>
    <name evidence="3" type="ORF">DQG23_11705</name>
</gene>
<dbReference type="OrthoDB" id="9815108at2"/>
<comment type="caution">
    <text evidence="3">The sequence shown here is derived from an EMBL/GenBank/DDBJ whole genome shotgun (WGS) entry which is preliminary data.</text>
</comment>
<evidence type="ECO:0000259" key="1">
    <source>
        <dbReference type="Pfam" id="PF17389"/>
    </source>
</evidence>
<protein>
    <submittedName>
        <fullName evidence="3">Alpha-rhamnosidase</fullName>
    </submittedName>
</protein>
<dbReference type="Gene3D" id="2.60.120.260">
    <property type="entry name" value="Galactose-binding domain-like"/>
    <property type="match status" value="2"/>
</dbReference>
<dbReference type="PANTHER" id="PTHR34987:SF6">
    <property type="entry name" value="ALPHA-L-RHAMNOSIDASE SIX-HAIRPIN GLYCOSIDASE DOMAIN-CONTAINING PROTEIN"/>
    <property type="match status" value="1"/>
</dbReference>
<dbReference type="AlphaFoldDB" id="A0A329MNG3"/>
<dbReference type="GO" id="GO:0005975">
    <property type="term" value="P:carbohydrate metabolic process"/>
    <property type="evidence" value="ECO:0007669"/>
    <property type="project" value="InterPro"/>
</dbReference>
<dbReference type="SUPFAM" id="SSF48208">
    <property type="entry name" value="Six-hairpin glycosidases"/>
    <property type="match status" value="1"/>
</dbReference>
<accession>A0A329MNG3</accession>
<dbReference type="PANTHER" id="PTHR34987">
    <property type="entry name" value="C, PUTATIVE (AFU_ORTHOLOGUE AFUA_3G02880)-RELATED"/>
    <property type="match status" value="1"/>
</dbReference>
<dbReference type="Pfam" id="PF17389">
    <property type="entry name" value="Bac_rhamnosid6H"/>
    <property type="match status" value="1"/>
</dbReference>
<feature type="domain" description="Alpha-L-rhamnosidase six-hairpin glycosidase" evidence="1">
    <location>
        <begin position="267"/>
        <end position="598"/>
    </location>
</feature>
<evidence type="ECO:0000313" key="3">
    <source>
        <dbReference type="EMBL" id="RAV21314.1"/>
    </source>
</evidence>
<dbReference type="Proteomes" id="UP000250369">
    <property type="component" value="Unassembled WGS sequence"/>
</dbReference>
<sequence>MTQHTATMSASWIWYPGDFEIRLHEKMSVKRRSRGVLYPAYWRLDRHYSNVTFRYTYDLPQEERITVAAEGSFSLYVDGKGNDRSDDAVITLPAGRHEINVSVFNDIEVPALFIEGANIRTNSSWEVTSYQNDWVPAGNWTFDSPSSPPSAFRLALTPQEPVSEEMKEGHLLLDFGRETFGYLRFHNLRGSGMVNIYYGESMAEALSTEECYSLDRFEAGEAARSSVDGIYTLNDAKAYRYVWIHADTAVNWDHVSMLYEYVPVTHRSTFECSDPKLNEIYNMSLYTLHLNMREFFLDGIKRDRWVWSGDAYQAFLMNYYSFFDLDVTRRTLIALRGKDPLVMHFNTILDYSLYWFISLYDYYLYTGDIDFIRQYYDRAVTLMDFCLAQRNEEGLLEGRQQDWVFVDWADFKNNGAVSTIQILLARSLEVMSLLAAKLGNVSASTSYVTLAEEIKEKTIRLFWDDSRGGLLHHRVDGVTQSTLTKHASMFALTYDYLSLEQRDSVIRNVMLNPGVPQIRTPYMRFHELAVLCESGQHDYVRQEVLSYWGGMIELGATTFWEEYDPSLADDAHFGMYGGTFGKSLCHAWGAGPIYLFGKYFLGITPSSPEYQTYRIQPNLGGLAFMKGTVPTGKGQVHIEMDHSAIHVESTHGTGLLTFTSAEPPTCEEAEVRSAGNGRYEVAIKAGNRYSIAYRN</sequence>
<dbReference type="InterPro" id="IPR012341">
    <property type="entry name" value="6hp_glycosidase-like_sf"/>
</dbReference>
<dbReference type="RefSeq" id="WP_113031018.1">
    <property type="nucleotide sequence ID" value="NZ_QMFB01000005.1"/>
</dbReference>
<name>A0A329MNG3_9BACL</name>
<dbReference type="InterPro" id="IPR008928">
    <property type="entry name" value="6-hairpin_glycosidase_sf"/>
</dbReference>
<proteinExistence type="predicted"/>
<dbReference type="Gene3D" id="2.60.420.10">
    <property type="entry name" value="Maltose phosphorylase, domain 3"/>
    <property type="match status" value="1"/>
</dbReference>
<dbReference type="EMBL" id="QMFB01000005">
    <property type="protein sequence ID" value="RAV21314.1"/>
    <property type="molecule type" value="Genomic_DNA"/>
</dbReference>
<reference evidence="3 4" key="1">
    <citation type="journal article" date="2009" name="Int. J. Syst. Evol. Microbiol.">
        <title>Paenibacillus contaminans sp. nov., isolated from a contaminated laboratory plate.</title>
        <authorList>
            <person name="Chou J.H."/>
            <person name="Lee J.H."/>
            <person name="Lin M.C."/>
            <person name="Chang P.S."/>
            <person name="Arun A.B."/>
            <person name="Young C.C."/>
            <person name="Chen W.M."/>
        </authorList>
    </citation>
    <scope>NUCLEOTIDE SEQUENCE [LARGE SCALE GENOMIC DNA]</scope>
    <source>
        <strain evidence="3 4">CKOBP-6</strain>
    </source>
</reference>
<organism evidence="3 4">
    <name type="scientific">Paenibacillus contaminans</name>
    <dbReference type="NCBI Taxonomy" id="450362"/>
    <lineage>
        <taxon>Bacteria</taxon>
        <taxon>Bacillati</taxon>
        <taxon>Bacillota</taxon>
        <taxon>Bacilli</taxon>
        <taxon>Bacillales</taxon>
        <taxon>Paenibacillaceae</taxon>
        <taxon>Paenibacillus</taxon>
    </lineage>
</organism>
<dbReference type="Gene3D" id="1.50.10.10">
    <property type="match status" value="1"/>
</dbReference>
<keyword evidence="4" id="KW-1185">Reference proteome</keyword>
<dbReference type="InterPro" id="IPR048932">
    <property type="entry name" value="Rhamnosid-like_N_bacteroidetes"/>
</dbReference>
<evidence type="ECO:0000313" key="4">
    <source>
        <dbReference type="Proteomes" id="UP000250369"/>
    </source>
</evidence>
<dbReference type="Pfam" id="PF21209">
    <property type="entry name" value="Bac_rhamnosid-like_N"/>
    <property type="match status" value="1"/>
</dbReference>
<feature type="domain" description="Alpha-rhamnosidase-like N-terminal" evidence="2">
    <location>
        <begin position="51"/>
        <end position="244"/>
    </location>
</feature>
<dbReference type="InterPro" id="IPR035396">
    <property type="entry name" value="Bac_rhamnosid6H"/>
</dbReference>
<evidence type="ECO:0000259" key="2">
    <source>
        <dbReference type="Pfam" id="PF21209"/>
    </source>
</evidence>